<dbReference type="Proteomes" id="UP000054408">
    <property type="component" value="Unassembled WGS sequence"/>
</dbReference>
<dbReference type="InterPro" id="IPR005069">
    <property type="entry name" value="Nucl-diP-sugar_transferase"/>
</dbReference>
<feature type="domain" description="Nucleotide-diphospho-sugar transferase" evidence="1">
    <location>
        <begin position="188"/>
        <end position="393"/>
    </location>
</feature>
<keyword evidence="3" id="KW-1185">Reference proteome</keyword>
<protein>
    <submittedName>
        <fullName evidence="2">Glycosyltransferase family 77 protein</fullName>
    </submittedName>
</protein>
<sequence>MVSNREFAVLAVGILAGFTIALSLSWSWSAKVASPVAAAEASVDGLSAGYSGYKFGHGLPYPVGMDNDAPLPLADLDSMCTAPPQGLPRGKGDGKRRFMLLTVVAGMERLFKNYLAHVSRLDLPHRVAALDNTTLAMARKYAAAGRGEFAAYRLDLELDSGGRQERNSSFDFKGRFALAWVGEALRWLCAGFDVFLTDIDVVWKADPRDFLYCTGRNCVNGGLAAADVAWTSDNLGIGIDTSLGAEGSMHGQYNTGMVLLRATPAGIGMVRHWLAAAQDGLTKTGRYDFVRTHQEAFNRIVNPMHNDNIIRDVVEGGPPRTVTRTIEARDDVSLPRVDLVAGLLPLGGFLSGHTAFVQQMAYGRRKLLDAPFPAFAIHATYTRTNSARGKEYRFAEAGEWIARDTDWPLPAQSVTFSFGPSRVPGVNATTVGAEAHIRSIREQLRDIRNALVLAGALKRTLAIPRATCHCDVASMDNIMAAGCRFPGSNQVIDDKDVRADFVPFACPLDHIMDTAMATGPLALERGIHIRPLDPAGEAPDAVLDAAPLEAAGKLPLQPGDLLRTLSAAVKVTAGADSAKLLDVTPWIAILDGLRPLVVPDDVAADQRGPARKLADWAATHADFVVSTNNWCTECFPKPCHEWFPPGVLDEFAGRIHPTRETEELVCIDLMTDAVGKTPITSRP</sequence>
<dbReference type="GO" id="GO:0005794">
    <property type="term" value="C:Golgi apparatus"/>
    <property type="evidence" value="ECO:0007669"/>
    <property type="project" value="TreeGrafter"/>
</dbReference>
<evidence type="ECO:0000313" key="3">
    <source>
        <dbReference type="Proteomes" id="UP000054408"/>
    </source>
</evidence>
<dbReference type="PANTHER" id="PTHR46936">
    <property type="entry name" value="ARABINOSYLTRANSFERASE XEG113"/>
    <property type="match status" value="1"/>
</dbReference>
<accession>A0A0L0DMA1</accession>
<proteinExistence type="predicted"/>
<gene>
    <name evidence="2" type="ORF">AMSG_08089</name>
</gene>
<name>A0A0L0DMA1_THETB</name>
<organism evidence="2 3">
    <name type="scientific">Thecamonas trahens ATCC 50062</name>
    <dbReference type="NCBI Taxonomy" id="461836"/>
    <lineage>
        <taxon>Eukaryota</taxon>
        <taxon>Apusozoa</taxon>
        <taxon>Apusomonadida</taxon>
        <taxon>Apusomonadidae</taxon>
        <taxon>Thecamonas</taxon>
    </lineage>
</organism>
<dbReference type="Pfam" id="PF03407">
    <property type="entry name" value="Nucleotid_trans"/>
    <property type="match status" value="1"/>
</dbReference>
<dbReference type="eggNOG" id="ENOG502S55D">
    <property type="taxonomic scope" value="Eukaryota"/>
</dbReference>
<dbReference type="RefSeq" id="XP_013755316.1">
    <property type="nucleotide sequence ID" value="XM_013899862.1"/>
</dbReference>
<dbReference type="PANTHER" id="PTHR46936:SF1">
    <property type="entry name" value="ARABINOSYLTRANSFERASE XEG113"/>
    <property type="match status" value="1"/>
</dbReference>
<dbReference type="InterPro" id="IPR053250">
    <property type="entry name" value="Glycosyltransferase_77"/>
</dbReference>
<dbReference type="GO" id="GO:0052636">
    <property type="term" value="F:arabinosyltransferase activity"/>
    <property type="evidence" value="ECO:0007669"/>
    <property type="project" value="TreeGrafter"/>
</dbReference>
<dbReference type="OrthoDB" id="540503at2759"/>
<evidence type="ECO:0000313" key="2">
    <source>
        <dbReference type="EMBL" id="KNC52523.1"/>
    </source>
</evidence>
<keyword evidence="2" id="KW-0808">Transferase</keyword>
<evidence type="ECO:0000259" key="1">
    <source>
        <dbReference type="Pfam" id="PF03407"/>
    </source>
</evidence>
<dbReference type="AlphaFoldDB" id="A0A0L0DMA1"/>
<reference evidence="2 3" key="1">
    <citation type="submission" date="2010-05" db="EMBL/GenBank/DDBJ databases">
        <title>The Genome Sequence of Thecamonas trahens ATCC 50062.</title>
        <authorList>
            <consortium name="The Broad Institute Genome Sequencing Platform"/>
            <person name="Russ C."/>
            <person name="Cuomo C."/>
            <person name="Shea T."/>
            <person name="Young S.K."/>
            <person name="Zeng Q."/>
            <person name="Koehrsen M."/>
            <person name="Haas B."/>
            <person name="Borodovsky M."/>
            <person name="Guigo R."/>
            <person name="Alvarado L."/>
            <person name="Berlin A."/>
            <person name="Bochicchio J."/>
            <person name="Borenstein D."/>
            <person name="Chapman S."/>
            <person name="Chen Z."/>
            <person name="Freedman E."/>
            <person name="Gellesch M."/>
            <person name="Goldberg J."/>
            <person name="Griggs A."/>
            <person name="Gujja S."/>
            <person name="Heilman E."/>
            <person name="Heiman D."/>
            <person name="Hepburn T."/>
            <person name="Howarth C."/>
            <person name="Jen D."/>
            <person name="Larson L."/>
            <person name="Mehta T."/>
            <person name="Park D."/>
            <person name="Pearson M."/>
            <person name="Roberts A."/>
            <person name="Saif S."/>
            <person name="Shenoy N."/>
            <person name="Sisk P."/>
            <person name="Stolte C."/>
            <person name="Sykes S."/>
            <person name="Thomson T."/>
            <person name="Walk T."/>
            <person name="White J."/>
            <person name="Yandava C."/>
            <person name="Burger G."/>
            <person name="Gray M.W."/>
            <person name="Holland P.W.H."/>
            <person name="King N."/>
            <person name="Lang F.B.F."/>
            <person name="Roger A.J."/>
            <person name="Ruiz-Trillo I."/>
            <person name="Lander E."/>
            <person name="Nusbaum C."/>
        </authorList>
    </citation>
    <scope>NUCLEOTIDE SEQUENCE [LARGE SCALE GENOMIC DNA]</scope>
    <source>
        <strain evidence="2 3">ATCC 50062</strain>
    </source>
</reference>
<dbReference type="EMBL" id="GL349473">
    <property type="protein sequence ID" value="KNC52523.1"/>
    <property type="molecule type" value="Genomic_DNA"/>
</dbReference>
<dbReference type="GeneID" id="25566857"/>